<dbReference type="EMBL" id="KL142418">
    <property type="protein sequence ID" value="KDR67018.1"/>
    <property type="molecule type" value="Genomic_DNA"/>
</dbReference>
<gene>
    <name evidence="1" type="ORF">GALMADRAFT_1132936</name>
</gene>
<protein>
    <submittedName>
        <fullName evidence="1">Uncharacterized protein</fullName>
    </submittedName>
</protein>
<sequence>MWNEICRLELTPGDALTPETAMNLATATTHPQIYQLLAQGDLNDAFESDIGKMIPNAFLSFARIADGKFAEFQKFLLDSERAGRFFVHNMMYTTLCVRLFRYIFETELDYRYLQEEDDVDGKLENEDGISEDVGWDKKYRALYCLFSSQSLPGAIFIHKHRGHRFAIKTLPFYISNARYTTELATLVSHMFDRKKEPKGFELCSEMKLLREAVSQYVKKGPATSNALQQQFHEPSTPENRRVDLPEESIDTVVNLSDQCFRAGKRRRDSEESVDVADSMASPLIPPPFRRLRLTDLLNT</sequence>
<dbReference type="HOGENOM" id="CLU_930800_0_0_1"/>
<dbReference type="Proteomes" id="UP000027222">
    <property type="component" value="Unassembled WGS sequence"/>
</dbReference>
<accession>A0A067SJV0</accession>
<reference evidence="2" key="1">
    <citation type="journal article" date="2014" name="Proc. Natl. Acad. Sci. U.S.A.">
        <title>Extensive sampling of basidiomycete genomes demonstrates inadequacy of the white-rot/brown-rot paradigm for wood decay fungi.</title>
        <authorList>
            <person name="Riley R."/>
            <person name="Salamov A.A."/>
            <person name="Brown D.W."/>
            <person name="Nagy L.G."/>
            <person name="Floudas D."/>
            <person name="Held B.W."/>
            <person name="Levasseur A."/>
            <person name="Lombard V."/>
            <person name="Morin E."/>
            <person name="Otillar R."/>
            <person name="Lindquist E.A."/>
            <person name="Sun H."/>
            <person name="LaButti K.M."/>
            <person name="Schmutz J."/>
            <person name="Jabbour D."/>
            <person name="Luo H."/>
            <person name="Baker S.E."/>
            <person name="Pisabarro A.G."/>
            <person name="Walton J.D."/>
            <person name="Blanchette R.A."/>
            <person name="Henrissat B."/>
            <person name="Martin F."/>
            <person name="Cullen D."/>
            <person name="Hibbett D.S."/>
            <person name="Grigoriev I.V."/>
        </authorList>
    </citation>
    <scope>NUCLEOTIDE SEQUENCE [LARGE SCALE GENOMIC DNA]</scope>
    <source>
        <strain evidence="2">CBS 339.88</strain>
    </source>
</reference>
<evidence type="ECO:0000313" key="2">
    <source>
        <dbReference type="Proteomes" id="UP000027222"/>
    </source>
</evidence>
<proteinExistence type="predicted"/>
<evidence type="ECO:0000313" key="1">
    <source>
        <dbReference type="EMBL" id="KDR67018.1"/>
    </source>
</evidence>
<dbReference type="AlphaFoldDB" id="A0A067SJV0"/>
<organism evidence="1 2">
    <name type="scientific">Galerina marginata (strain CBS 339.88)</name>
    <dbReference type="NCBI Taxonomy" id="685588"/>
    <lineage>
        <taxon>Eukaryota</taxon>
        <taxon>Fungi</taxon>
        <taxon>Dikarya</taxon>
        <taxon>Basidiomycota</taxon>
        <taxon>Agaricomycotina</taxon>
        <taxon>Agaricomycetes</taxon>
        <taxon>Agaricomycetidae</taxon>
        <taxon>Agaricales</taxon>
        <taxon>Agaricineae</taxon>
        <taxon>Strophariaceae</taxon>
        <taxon>Galerina</taxon>
    </lineage>
</organism>
<keyword evidence="2" id="KW-1185">Reference proteome</keyword>
<dbReference type="OrthoDB" id="3116710at2759"/>
<name>A0A067SJV0_GALM3</name>